<name>A0A9P0E7P8_NEZVI</name>
<sequence>MTSWASLELCEFTRSFWQLHFSSIVNIFSSLNKIFR</sequence>
<proteinExistence type="predicted"/>
<reference evidence="1" key="1">
    <citation type="submission" date="2022-01" db="EMBL/GenBank/DDBJ databases">
        <authorList>
            <person name="King R."/>
        </authorList>
    </citation>
    <scope>NUCLEOTIDE SEQUENCE</scope>
</reference>
<gene>
    <name evidence="1" type="ORF">NEZAVI_LOCUS2508</name>
</gene>
<dbReference type="AlphaFoldDB" id="A0A9P0E7P8"/>
<organism evidence="1 2">
    <name type="scientific">Nezara viridula</name>
    <name type="common">Southern green stink bug</name>
    <name type="synonym">Cimex viridulus</name>
    <dbReference type="NCBI Taxonomy" id="85310"/>
    <lineage>
        <taxon>Eukaryota</taxon>
        <taxon>Metazoa</taxon>
        <taxon>Ecdysozoa</taxon>
        <taxon>Arthropoda</taxon>
        <taxon>Hexapoda</taxon>
        <taxon>Insecta</taxon>
        <taxon>Pterygota</taxon>
        <taxon>Neoptera</taxon>
        <taxon>Paraneoptera</taxon>
        <taxon>Hemiptera</taxon>
        <taxon>Heteroptera</taxon>
        <taxon>Panheteroptera</taxon>
        <taxon>Pentatomomorpha</taxon>
        <taxon>Pentatomoidea</taxon>
        <taxon>Pentatomidae</taxon>
        <taxon>Pentatominae</taxon>
        <taxon>Nezara</taxon>
    </lineage>
</organism>
<evidence type="ECO:0000313" key="1">
    <source>
        <dbReference type="EMBL" id="CAH1391495.1"/>
    </source>
</evidence>
<protein>
    <submittedName>
        <fullName evidence="1">Uncharacterized protein</fullName>
    </submittedName>
</protein>
<keyword evidence="2" id="KW-1185">Reference proteome</keyword>
<evidence type="ECO:0000313" key="2">
    <source>
        <dbReference type="Proteomes" id="UP001152798"/>
    </source>
</evidence>
<accession>A0A9P0E7P8</accession>
<dbReference type="Proteomes" id="UP001152798">
    <property type="component" value="Chromosome 1"/>
</dbReference>
<dbReference type="EMBL" id="OV725077">
    <property type="protein sequence ID" value="CAH1391495.1"/>
    <property type="molecule type" value="Genomic_DNA"/>
</dbReference>